<evidence type="ECO:0000313" key="2">
    <source>
        <dbReference type="Proteomes" id="UP000315669"/>
    </source>
</evidence>
<dbReference type="EMBL" id="SOII01000151">
    <property type="protein sequence ID" value="TET85171.1"/>
    <property type="molecule type" value="Genomic_DNA"/>
</dbReference>
<reference evidence="1 2" key="1">
    <citation type="submission" date="2019-03" db="EMBL/GenBank/DDBJ databases">
        <title>Metabolic potential of uncultured bacteria and archaea associated with petroleum seepage in deep-sea sediments.</title>
        <authorList>
            <person name="Dong X."/>
            <person name="Hubert C."/>
        </authorList>
    </citation>
    <scope>NUCLEOTIDE SEQUENCE [LARGE SCALE GENOMIC DNA]</scope>
    <source>
        <strain evidence="1">E29_bin25</strain>
    </source>
</reference>
<dbReference type="Proteomes" id="UP000315669">
    <property type="component" value="Unassembled WGS sequence"/>
</dbReference>
<gene>
    <name evidence="1" type="ORF">E3J32_02070</name>
</gene>
<protein>
    <submittedName>
        <fullName evidence="1">Uncharacterized protein</fullName>
    </submittedName>
</protein>
<accession>A0A523Y0S9</accession>
<name>A0A523Y0S9_UNCAE</name>
<dbReference type="AlphaFoldDB" id="A0A523Y0S9"/>
<comment type="caution">
    <text evidence="1">The sequence shown here is derived from an EMBL/GenBank/DDBJ whole genome shotgun (WGS) entry which is preliminary data.</text>
</comment>
<evidence type="ECO:0000313" key="1">
    <source>
        <dbReference type="EMBL" id="TET85171.1"/>
    </source>
</evidence>
<proteinExistence type="predicted"/>
<organism evidence="1 2">
    <name type="scientific">Aerophobetes bacterium</name>
    <dbReference type="NCBI Taxonomy" id="2030807"/>
    <lineage>
        <taxon>Bacteria</taxon>
        <taxon>Candidatus Aerophobota</taxon>
    </lineage>
</organism>
<sequence>MNRYIIRTNENRTHLLKIEKDSRLLGYIDGDFILKEKKLPLVLEVKTPQGIRGYLETFYPARSGIKVYDNKREEIAYLEKEGRLRIDGLYLSFAKLSKEETILQEQKKAGEKLEKSGLTHSYVFDDSEIKGRIYCFKKGRNISTLMRVKTKISTGIEELLRFIPLAISTRVFEQEFIRIFIGAQ</sequence>